<evidence type="ECO:0000313" key="1">
    <source>
        <dbReference type="EMBL" id="QDZ15356.1"/>
    </source>
</evidence>
<proteinExistence type="predicted"/>
<dbReference type="SUPFAM" id="SSF50346">
    <property type="entry name" value="PRC-barrel domain"/>
    <property type="match status" value="1"/>
</dbReference>
<evidence type="ECO:0008006" key="3">
    <source>
        <dbReference type="Google" id="ProtNLM"/>
    </source>
</evidence>
<name>A0A5B8M4T8_9MICO</name>
<accession>A0A5B8M4T8</accession>
<evidence type="ECO:0000313" key="2">
    <source>
        <dbReference type="Proteomes" id="UP000320216"/>
    </source>
</evidence>
<dbReference type="InterPro" id="IPR011033">
    <property type="entry name" value="PRC_barrel-like_sf"/>
</dbReference>
<dbReference type="RefSeq" id="WP_146321156.1">
    <property type="nucleotide sequence ID" value="NZ_CP042305.1"/>
</dbReference>
<sequence>MPAPARVRASVRVVRRRSHEEASVSEPIAYTALDKGAVVTTAGGERLGTVEHVLQDDSLDLFDGLAVRTHHGLRFVGATQITAITTDGVETSIDESEVAGLPAPDGDAVLEADPEQYQGQGLTAWWGRTFHREHWLREKE</sequence>
<dbReference type="AlphaFoldDB" id="A0A5B8M4T8"/>
<gene>
    <name evidence="1" type="ORF">FPZ11_11805</name>
</gene>
<dbReference type="KEGG" id="huw:FPZ11_11805"/>
<keyword evidence="2" id="KW-1185">Reference proteome</keyword>
<protein>
    <recommendedName>
        <fullName evidence="3">PRC-barrel domain containing protein</fullName>
    </recommendedName>
</protein>
<dbReference type="EMBL" id="CP042305">
    <property type="protein sequence ID" value="QDZ15356.1"/>
    <property type="molecule type" value="Genomic_DNA"/>
</dbReference>
<organism evidence="1 2">
    <name type="scientific">Humibacter ginsenosidimutans</name>
    <dbReference type="NCBI Taxonomy" id="2599293"/>
    <lineage>
        <taxon>Bacteria</taxon>
        <taxon>Bacillati</taxon>
        <taxon>Actinomycetota</taxon>
        <taxon>Actinomycetes</taxon>
        <taxon>Micrococcales</taxon>
        <taxon>Microbacteriaceae</taxon>
        <taxon>Humibacter</taxon>
    </lineage>
</organism>
<reference evidence="1 2" key="1">
    <citation type="submission" date="2019-07" db="EMBL/GenBank/DDBJ databases">
        <title>Full genome sequence of Humibacter sp. WJ7-1.</title>
        <authorList>
            <person name="Im W.-T."/>
        </authorList>
    </citation>
    <scope>NUCLEOTIDE SEQUENCE [LARGE SCALE GENOMIC DNA]</scope>
    <source>
        <strain evidence="1 2">WJ7-1</strain>
    </source>
</reference>
<dbReference type="OrthoDB" id="5117037at2"/>
<dbReference type="Proteomes" id="UP000320216">
    <property type="component" value="Chromosome"/>
</dbReference>